<dbReference type="Pfam" id="PF13672">
    <property type="entry name" value="PP2C_2"/>
    <property type="match status" value="1"/>
</dbReference>
<comment type="caution">
    <text evidence="2">The sequence shown here is derived from an EMBL/GenBank/DDBJ whole genome shotgun (WGS) entry which is preliminary data.</text>
</comment>
<dbReference type="SMART" id="SM00331">
    <property type="entry name" value="PP2C_SIG"/>
    <property type="match status" value="1"/>
</dbReference>
<dbReference type="InterPro" id="IPR036457">
    <property type="entry name" value="PPM-type-like_dom_sf"/>
</dbReference>
<dbReference type="EMBL" id="BMGP01000003">
    <property type="protein sequence ID" value="GGF25495.1"/>
    <property type="molecule type" value="Genomic_DNA"/>
</dbReference>
<dbReference type="SMART" id="SM00332">
    <property type="entry name" value="PP2Cc"/>
    <property type="match status" value="1"/>
</dbReference>
<evidence type="ECO:0000313" key="2">
    <source>
        <dbReference type="EMBL" id="GGF25495.1"/>
    </source>
</evidence>
<dbReference type="GO" id="GO:0004722">
    <property type="term" value="F:protein serine/threonine phosphatase activity"/>
    <property type="evidence" value="ECO:0007669"/>
    <property type="project" value="InterPro"/>
</dbReference>
<dbReference type="Gene3D" id="3.60.40.10">
    <property type="entry name" value="PPM-type phosphatase domain"/>
    <property type="match status" value="1"/>
</dbReference>
<keyword evidence="3" id="KW-1185">Reference proteome</keyword>
<reference evidence="2 3" key="1">
    <citation type="journal article" date="2014" name="Int. J. Syst. Evol. Microbiol.">
        <title>Complete genome sequence of Corynebacterium casei LMG S-19264T (=DSM 44701T), isolated from a smear-ripened cheese.</title>
        <authorList>
            <consortium name="US DOE Joint Genome Institute (JGI-PGF)"/>
            <person name="Walter F."/>
            <person name="Albersmeier A."/>
            <person name="Kalinowski J."/>
            <person name="Ruckert C."/>
        </authorList>
    </citation>
    <scope>NUCLEOTIDE SEQUENCE [LARGE SCALE GENOMIC DNA]</scope>
    <source>
        <strain evidence="2 3">CGMCC 1.12976</strain>
    </source>
</reference>
<dbReference type="InterPro" id="IPR001932">
    <property type="entry name" value="PPM-type_phosphatase-like_dom"/>
</dbReference>
<feature type="domain" description="PPM-type phosphatase" evidence="1">
    <location>
        <begin position="26"/>
        <end position="257"/>
    </location>
</feature>
<dbReference type="Proteomes" id="UP000598775">
    <property type="component" value="Unassembled WGS sequence"/>
</dbReference>
<dbReference type="PANTHER" id="PTHR47992">
    <property type="entry name" value="PROTEIN PHOSPHATASE"/>
    <property type="match status" value="1"/>
</dbReference>
<dbReference type="SUPFAM" id="SSF81606">
    <property type="entry name" value="PP2C-like"/>
    <property type="match status" value="1"/>
</dbReference>
<name>A0A917EWJ4_9MICO</name>
<dbReference type="PROSITE" id="PS51746">
    <property type="entry name" value="PPM_2"/>
    <property type="match status" value="1"/>
</dbReference>
<dbReference type="CDD" id="cd00143">
    <property type="entry name" value="PP2Cc"/>
    <property type="match status" value="1"/>
</dbReference>
<accession>A0A917EWJ4</accession>
<dbReference type="InterPro" id="IPR015655">
    <property type="entry name" value="PP2C"/>
</dbReference>
<sequence length="260" mass="27232">MTQIGERTATFRVTSPTTPSRSFVVSWAALTDIGRRRAVNEDSVVAHPPIFAVADGMGGHAAGDVASDAVVKRLGQLGADPFTTGDVIDEALSLALTDIDLVGDTTTLGTGTTVTGVALNLVDGEPTWAVFNIGDSRVYQYLDGSLARLTVDHSVVQELVDAGLITAEQAETHPDSNIITRAVGFHEKPVPDYSLLDIIAGQRILICSDGLTKELTDHGIAHYLGREGSAWQTASSLVEAALTNGGRDNVTVLVIDVAAG</sequence>
<evidence type="ECO:0000313" key="3">
    <source>
        <dbReference type="Proteomes" id="UP000598775"/>
    </source>
</evidence>
<proteinExistence type="predicted"/>
<protein>
    <submittedName>
        <fullName evidence="2">Serine/threonine protein phosphatase</fullName>
    </submittedName>
</protein>
<gene>
    <name evidence="2" type="ORF">GCM10011399_18740</name>
</gene>
<dbReference type="RefSeq" id="WP_229715204.1">
    <property type="nucleotide sequence ID" value="NZ_BMGP01000003.1"/>
</dbReference>
<organism evidence="2 3">
    <name type="scientific">Subtercola lobariae</name>
    <dbReference type="NCBI Taxonomy" id="1588641"/>
    <lineage>
        <taxon>Bacteria</taxon>
        <taxon>Bacillati</taxon>
        <taxon>Actinomycetota</taxon>
        <taxon>Actinomycetes</taxon>
        <taxon>Micrococcales</taxon>
        <taxon>Microbacteriaceae</taxon>
        <taxon>Subtercola</taxon>
    </lineage>
</organism>
<evidence type="ECO:0000259" key="1">
    <source>
        <dbReference type="PROSITE" id="PS51746"/>
    </source>
</evidence>
<dbReference type="AlphaFoldDB" id="A0A917EWJ4"/>